<dbReference type="InterPro" id="IPR008979">
    <property type="entry name" value="Galactose-bd-like_sf"/>
</dbReference>
<dbReference type="Gene3D" id="2.60.120.260">
    <property type="entry name" value="Galactose-binding domain-like"/>
    <property type="match status" value="1"/>
</dbReference>
<reference evidence="3" key="1">
    <citation type="submission" date="2016-12" db="EMBL/GenBank/DDBJ databases">
        <authorList>
            <person name="Varghese N."/>
            <person name="Submissions S."/>
        </authorList>
    </citation>
    <scope>NUCLEOTIDE SEQUENCE [LARGE SCALE GENOMIC DNA]</scope>
    <source>
        <strain evidence="3">DSM 13020</strain>
    </source>
</reference>
<evidence type="ECO:0000256" key="1">
    <source>
        <dbReference type="SAM" id="SignalP"/>
    </source>
</evidence>
<sequence length="194" mass="21918">MKRVFLVVTAVIAILFAFSACVPKPQEPGNGGTPAATSLEFFDSKREDALSYYKTGTWYFFKTGDYFIADPIIKADGTVVATRTSLVCGSEPWGPRTYEAQLVRFYDKTKTDFTIKLWLKGNKDAQIKAYFGSEPWQDWAYNTSRDIPVTTEGTEVTLQFTRDKGVDKWLKLSLEFAHVPDVELQVKVLEETAN</sequence>
<dbReference type="PROSITE" id="PS51257">
    <property type="entry name" value="PROKAR_LIPOPROTEIN"/>
    <property type="match status" value="1"/>
</dbReference>
<feature type="signal peptide" evidence="1">
    <location>
        <begin position="1"/>
        <end position="19"/>
    </location>
</feature>
<proteinExistence type="predicted"/>
<dbReference type="STRING" id="1121883.SAMN02745226_02042"/>
<dbReference type="SUPFAM" id="SSF49785">
    <property type="entry name" value="Galactose-binding domain-like"/>
    <property type="match status" value="1"/>
</dbReference>
<accession>A0A1M7TIV4</accession>
<dbReference type="AlphaFoldDB" id="A0A1M7TIV4"/>
<dbReference type="EMBL" id="FRDJ01000022">
    <property type="protein sequence ID" value="SHN70548.1"/>
    <property type="molecule type" value="Genomic_DNA"/>
</dbReference>
<dbReference type="RefSeq" id="WP_072761144.1">
    <property type="nucleotide sequence ID" value="NZ_FRDJ01000022.1"/>
</dbReference>
<evidence type="ECO:0000313" key="3">
    <source>
        <dbReference type="Proteomes" id="UP000184207"/>
    </source>
</evidence>
<feature type="chain" id="PRO_5009929443" evidence="1">
    <location>
        <begin position="20"/>
        <end position="194"/>
    </location>
</feature>
<evidence type="ECO:0000313" key="2">
    <source>
        <dbReference type="EMBL" id="SHN70548.1"/>
    </source>
</evidence>
<dbReference type="Proteomes" id="UP000184207">
    <property type="component" value="Unassembled WGS sequence"/>
</dbReference>
<name>A0A1M7TIV4_FERGO</name>
<keyword evidence="3" id="KW-1185">Reference proteome</keyword>
<keyword evidence="1" id="KW-0732">Signal</keyword>
<protein>
    <submittedName>
        <fullName evidence="2">Uncharacterized protein</fullName>
    </submittedName>
</protein>
<dbReference type="OrthoDB" id="47528at2"/>
<organism evidence="2 3">
    <name type="scientific">Fervidobacterium gondwanense DSM 13020</name>
    <dbReference type="NCBI Taxonomy" id="1121883"/>
    <lineage>
        <taxon>Bacteria</taxon>
        <taxon>Thermotogati</taxon>
        <taxon>Thermotogota</taxon>
        <taxon>Thermotogae</taxon>
        <taxon>Thermotogales</taxon>
        <taxon>Fervidobacteriaceae</taxon>
        <taxon>Fervidobacterium</taxon>
    </lineage>
</organism>
<gene>
    <name evidence="2" type="ORF">SAMN02745226_02042</name>
</gene>